<dbReference type="Pfam" id="PF00874">
    <property type="entry name" value="PRD"/>
    <property type="match status" value="2"/>
</dbReference>
<evidence type="ECO:0000313" key="10">
    <source>
        <dbReference type="EMBL" id="MSC81106.1"/>
    </source>
</evidence>
<dbReference type="Gene3D" id="3.40.50.2300">
    <property type="match status" value="1"/>
</dbReference>
<evidence type="ECO:0000256" key="6">
    <source>
        <dbReference type="SAM" id="MobiDB-lite"/>
    </source>
</evidence>
<dbReference type="Gene3D" id="1.10.1790.10">
    <property type="entry name" value="PRD domain"/>
    <property type="match status" value="2"/>
</dbReference>
<keyword evidence="2" id="KW-0677">Repeat</keyword>
<evidence type="ECO:0000259" key="8">
    <source>
        <dbReference type="PROSITE" id="PS51099"/>
    </source>
</evidence>
<name>A0A6A8KTR3_9FIRM</name>
<dbReference type="SUPFAM" id="SSF55804">
    <property type="entry name" value="Phoshotransferase/anion transport protein"/>
    <property type="match status" value="1"/>
</dbReference>
<evidence type="ECO:0000256" key="3">
    <source>
        <dbReference type="ARBA" id="ARBA00023015"/>
    </source>
</evidence>
<dbReference type="InterPro" id="IPR050661">
    <property type="entry name" value="BglG_antiterminators"/>
</dbReference>
<dbReference type="InterPro" id="IPR002178">
    <property type="entry name" value="PTS_EIIA_type-2_dom"/>
</dbReference>
<dbReference type="InterPro" id="IPR013196">
    <property type="entry name" value="HTH_11"/>
</dbReference>
<comment type="caution">
    <text evidence="10">The sequence shown here is derived from an EMBL/GenBank/DDBJ whole genome shotgun (WGS) entry which is preliminary data.</text>
</comment>
<dbReference type="EMBL" id="WKQE01000013">
    <property type="protein sequence ID" value="MSC81106.1"/>
    <property type="molecule type" value="Genomic_DNA"/>
</dbReference>
<evidence type="ECO:0000256" key="4">
    <source>
        <dbReference type="ARBA" id="ARBA00023159"/>
    </source>
</evidence>
<feature type="domain" description="PRD" evidence="9">
    <location>
        <begin position="184"/>
        <end position="289"/>
    </location>
</feature>
<dbReference type="Pfam" id="PF05043">
    <property type="entry name" value="Mga"/>
    <property type="match status" value="1"/>
</dbReference>
<protein>
    <submittedName>
        <fullName evidence="10">PRD domain-containing protein</fullName>
    </submittedName>
</protein>
<feature type="domain" description="PRD" evidence="9">
    <location>
        <begin position="296"/>
        <end position="403"/>
    </location>
</feature>
<dbReference type="InterPro" id="IPR036634">
    <property type="entry name" value="PRD_sf"/>
</dbReference>
<keyword evidence="5" id="KW-0804">Transcription</keyword>
<keyword evidence="3" id="KW-0805">Transcription regulation</keyword>
<dbReference type="Gene3D" id="1.10.10.10">
    <property type="entry name" value="Winged helix-like DNA-binding domain superfamily/Winged helix DNA-binding domain"/>
    <property type="match status" value="2"/>
</dbReference>
<feature type="region of interest" description="Disordered" evidence="6">
    <location>
        <begin position="643"/>
        <end position="662"/>
    </location>
</feature>
<accession>A0A6A8KTR3</accession>
<evidence type="ECO:0000313" key="11">
    <source>
        <dbReference type="Proteomes" id="UP000477010"/>
    </source>
</evidence>
<evidence type="ECO:0000256" key="2">
    <source>
        <dbReference type="ARBA" id="ARBA00022737"/>
    </source>
</evidence>
<sequence length="662" mass="75364">MEGSVRMLGAKERALLLALSETEYCTSGTLAKALGVSSKTAQGMVKDLREKLQKNGADILARTRHGYLLQVNDRALFETLSSGENAAAHFIPSGSEERIHYLLVLLLGQVDYVKLDDVSEELYVSKYTISGDLHQVEEELAKYHLSILRRPNYGIRITGREIDIRNCTAHVLANYNNMMPDGGAGYRNMAQRISQCLMSAMHKHALHFSEINFRNLVNTIFATIHRALQHAFIPLLEEDSAPDINENVYAAAHYLAELLEAQFDIRLPEPEVLFLALNIAGKCNYSSADREDENVVIAPEIMALVDDMLESIYESFKLDYGTNFLLRMNLGQHLVAMDIRLRYGMPIENPLLCEVQKHYSLAYALAEQAAIPLHRHYGRNVSEDEIGFLAYIFQLTLEQERKGFEKKNVLVVCSSGGASSRLIAYRFEEEFSKYLDNIEVCDVFHLEQYDFSKIDYIFSTVPIHQKVNVPIIRVEDFLNQSSMRVVQSILEGSSADFLSAYYQPELFFPHVEGRTKEEAIFNLCTQIDRVMSLPQGFYSAVLKREELARTDFCPLVAFPHAYKVLSEKTFVAVGILDEPIRWVENDVQVLLLISIADGEHPELQKFYLSITSFMQDTARVKSLIQCRDYPWFMRLLCGENGGSRENNTQKQNSKTQKEYESL</sequence>
<feature type="domain" description="PTS EIIA type-2" evidence="7">
    <location>
        <begin position="500"/>
        <end position="639"/>
    </location>
</feature>
<dbReference type="Pfam" id="PF08279">
    <property type="entry name" value="HTH_11"/>
    <property type="match status" value="1"/>
</dbReference>
<dbReference type="GO" id="GO:0006355">
    <property type="term" value="P:regulation of DNA-templated transcription"/>
    <property type="evidence" value="ECO:0007669"/>
    <property type="project" value="InterPro"/>
</dbReference>
<feature type="compositionally biased region" description="Polar residues" evidence="6">
    <location>
        <begin position="643"/>
        <end position="654"/>
    </location>
</feature>
<keyword evidence="1" id="KW-0808">Transferase</keyword>
<proteinExistence type="predicted"/>
<organism evidence="10 11">
    <name type="scientific">Faecalibacterium prausnitzii</name>
    <dbReference type="NCBI Taxonomy" id="853"/>
    <lineage>
        <taxon>Bacteria</taxon>
        <taxon>Bacillati</taxon>
        <taxon>Bacillota</taxon>
        <taxon>Clostridia</taxon>
        <taxon>Eubacteriales</taxon>
        <taxon>Oscillospiraceae</taxon>
        <taxon>Faecalibacterium</taxon>
    </lineage>
</organism>
<dbReference type="SUPFAM" id="SSF52794">
    <property type="entry name" value="PTS system IIB component-like"/>
    <property type="match status" value="1"/>
</dbReference>
<dbReference type="Proteomes" id="UP000477010">
    <property type="component" value="Unassembled WGS sequence"/>
</dbReference>
<dbReference type="InterPro" id="IPR036388">
    <property type="entry name" value="WH-like_DNA-bd_sf"/>
</dbReference>
<dbReference type="CDD" id="cd05568">
    <property type="entry name" value="PTS_IIB_bgl_like"/>
    <property type="match status" value="1"/>
</dbReference>
<evidence type="ECO:0000256" key="5">
    <source>
        <dbReference type="ARBA" id="ARBA00023163"/>
    </source>
</evidence>
<dbReference type="PANTHER" id="PTHR30185">
    <property type="entry name" value="CRYPTIC BETA-GLUCOSIDE BGL OPERON ANTITERMINATOR"/>
    <property type="match status" value="1"/>
</dbReference>
<dbReference type="Gene3D" id="3.40.930.10">
    <property type="entry name" value="Mannitol-specific EII, Chain A"/>
    <property type="match status" value="1"/>
</dbReference>
<keyword evidence="4" id="KW-0010">Activator</keyword>
<gene>
    <name evidence="10" type="ORF">GKD85_09805</name>
</gene>
<dbReference type="PROSITE" id="PS51094">
    <property type="entry name" value="PTS_EIIA_TYPE_2"/>
    <property type="match status" value="1"/>
</dbReference>
<feature type="domain" description="PTS EIIB type-2" evidence="8">
    <location>
        <begin position="407"/>
        <end position="498"/>
    </location>
</feature>
<evidence type="ECO:0000259" key="7">
    <source>
        <dbReference type="PROSITE" id="PS51094"/>
    </source>
</evidence>
<evidence type="ECO:0000259" key="9">
    <source>
        <dbReference type="PROSITE" id="PS51372"/>
    </source>
</evidence>
<dbReference type="Pfam" id="PF00359">
    <property type="entry name" value="PTS_EIIA_2"/>
    <property type="match status" value="1"/>
</dbReference>
<reference evidence="10 11" key="1">
    <citation type="journal article" date="2019" name="Nat. Med.">
        <title>A library of human gut bacterial isolates paired with longitudinal multiomics data enables mechanistic microbiome research.</title>
        <authorList>
            <person name="Poyet M."/>
            <person name="Groussin M."/>
            <person name="Gibbons S.M."/>
            <person name="Avila-Pacheco J."/>
            <person name="Jiang X."/>
            <person name="Kearney S.M."/>
            <person name="Perrotta A.R."/>
            <person name="Berdy B."/>
            <person name="Zhao S."/>
            <person name="Lieberman T.D."/>
            <person name="Swanson P.K."/>
            <person name="Smith M."/>
            <person name="Roesemann S."/>
            <person name="Alexander J.E."/>
            <person name="Rich S.A."/>
            <person name="Livny J."/>
            <person name="Vlamakis H."/>
            <person name="Clish C."/>
            <person name="Bullock K."/>
            <person name="Deik A."/>
            <person name="Scott J."/>
            <person name="Pierce K.A."/>
            <person name="Xavier R.J."/>
            <person name="Alm E.J."/>
        </authorList>
    </citation>
    <scope>NUCLEOTIDE SEQUENCE [LARGE SCALE GENOMIC DNA]</scope>
    <source>
        <strain evidence="10 11">BIOML-B9</strain>
    </source>
</reference>
<evidence type="ECO:0000256" key="1">
    <source>
        <dbReference type="ARBA" id="ARBA00022679"/>
    </source>
</evidence>
<dbReference type="GO" id="GO:0009401">
    <property type="term" value="P:phosphoenolpyruvate-dependent sugar phosphotransferase system"/>
    <property type="evidence" value="ECO:0007669"/>
    <property type="project" value="InterPro"/>
</dbReference>
<dbReference type="SUPFAM" id="SSF63520">
    <property type="entry name" value="PTS-regulatory domain, PRD"/>
    <property type="match status" value="2"/>
</dbReference>
<dbReference type="AlphaFoldDB" id="A0A6A8KTR3"/>
<dbReference type="PROSITE" id="PS51372">
    <property type="entry name" value="PRD_2"/>
    <property type="match status" value="2"/>
</dbReference>
<dbReference type="InterPro" id="IPR013011">
    <property type="entry name" value="PTS_EIIB_2"/>
</dbReference>
<dbReference type="PROSITE" id="PS51099">
    <property type="entry name" value="PTS_EIIB_TYPE_2"/>
    <property type="match status" value="1"/>
</dbReference>
<dbReference type="InterPro" id="IPR036095">
    <property type="entry name" value="PTS_EIIB-like_sf"/>
</dbReference>
<dbReference type="GO" id="GO:0008982">
    <property type="term" value="F:protein-N(PI)-phosphohistidine-sugar phosphotransferase activity"/>
    <property type="evidence" value="ECO:0007669"/>
    <property type="project" value="InterPro"/>
</dbReference>
<dbReference type="PANTHER" id="PTHR30185:SF13">
    <property type="entry name" value="LICABCH OPERON REGULATOR-RELATED"/>
    <property type="match status" value="1"/>
</dbReference>
<dbReference type="InterPro" id="IPR011608">
    <property type="entry name" value="PRD"/>
</dbReference>
<dbReference type="InterPro" id="IPR016152">
    <property type="entry name" value="PTrfase/Anion_transptr"/>
</dbReference>
<dbReference type="InterPro" id="IPR007737">
    <property type="entry name" value="Mga_HTH"/>
</dbReference>